<evidence type="ECO:0000256" key="4">
    <source>
        <dbReference type="ARBA" id="ARBA00022692"/>
    </source>
</evidence>
<dbReference type="Pfam" id="PF00528">
    <property type="entry name" value="BPD_transp_1"/>
    <property type="match status" value="1"/>
</dbReference>
<protein>
    <submittedName>
        <fullName evidence="9">ABC transporter permease</fullName>
    </submittedName>
</protein>
<gene>
    <name evidence="9" type="ORF">JANAI62_11720</name>
</gene>
<keyword evidence="3" id="KW-1003">Cell membrane</keyword>
<keyword evidence="6 7" id="KW-0472">Membrane</keyword>
<dbReference type="Proteomes" id="UP000786693">
    <property type="component" value="Unassembled WGS sequence"/>
</dbReference>
<comment type="subcellular location">
    <subcellularLocation>
        <location evidence="1 7">Cell membrane</location>
        <topology evidence="1 7">Multi-pass membrane protein</topology>
    </subcellularLocation>
</comment>
<keyword evidence="5 7" id="KW-1133">Transmembrane helix</keyword>
<comment type="caution">
    <text evidence="9">The sequence shown here is derived from an EMBL/GenBank/DDBJ whole genome shotgun (WGS) entry which is preliminary data.</text>
</comment>
<reference evidence="9 10" key="1">
    <citation type="submission" date="2021-05" db="EMBL/GenBank/DDBJ databases">
        <title>Bacteria Genome sequencing.</title>
        <authorList>
            <person name="Takabe Y."/>
            <person name="Nakajima Y."/>
            <person name="Suzuki S."/>
            <person name="Shiozaki T."/>
        </authorList>
    </citation>
    <scope>NUCLEOTIDE SEQUENCE [LARGE SCALE GENOMIC DNA]</scope>
    <source>
        <strain evidence="9 10">AI_62</strain>
    </source>
</reference>
<comment type="similarity">
    <text evidence="7">Belongs to the binding-protein-dependent transport system permease family.</text>
</comment>
<dbReference type="Gene3D" id="1.10.3720.10">
    <property type="entry name" value="MetI-like"/>
    <property type="match status" value="1"/>
</dbReference>
<evidence type="ECO:0000256" key="1">
    <source>
        <dbReference type="ARBA" id="ARBA00004651"/>
    </source>
</evidence>
<dbReference type="PROSITE" id="PS50928">
    <property type="entry name" value="ABC_TM1"/>
    <property type="match status" value="1"/>
</dbReference>
<dbReference type="PANTHER" id="PTHR30151">
    <property type="entry name" value="ALKANE SULFONATE ABC TRANSPORTER-RELATED, MEMBRANE SUBUNIT"/>
    <property type="match status" value="1"/>
</dbReference>
<dbReference type="InterPro" id="IPR000515">
    <property type="entry name" value="MetI-like"/>
</dbReference>
<dbReference type="SUPFAM" id="SSF161098">
    <property type="entry name" value="MetI-like"/>
    <property type="match status" value="1"/>
</dbReference>
<feature type="transmembrane region" description="Helical" evidence="7">
    <location>
        <begin position="178"/>
        <end position="198"/>
    </location>
</feature>
<dbReference type="PANTHER" id="PTHR30151:SF20">
    <property type="entry name" value="ABC TRANSPORTER PERMEASE PROTEIN HI_0355-RELATED"/>
    <property type="match status" value="1"/>
</dbReference>
<feature type="transmembrane region" description="Helical" evidence="7">
    <location>
        <begin position="296"/>
        <end position="319"/>
    </location>
</feature>
<feature type="transmembrane region" description="Helical" evidence="7">
    <location>
        <begin position="127"/>
        <end position="158"/>
    </location>
</feature>
<dbReference type="InterPro" id="IPR035906">
    <property type="entry name" value="MetI-like_sf"/>
</dbReference>
<dbReference type="EMBL" id="BPFH01000002">
    <property type="protein sequence ID" value="GIT94549.1"/>
    <property type="molecule type" value="Genomic_DNA"/>
</dbReference>
<evidence type="ECO:0000256" key="5">
    <source>
        <dbReference type="ARBA" id="ARBA00022989"/>
    </source>
</evidence>
<feature type="transmembrane region" description="Helical" evidence="7">
    <location>
        <begin position="29"/>
        <end position="47"/>
    </location>
</feature>
<proteinExistence type="inferred from homology"/>
<evidence type="ECO:0000313" key="9">
    <source>
        <dbReference type="EMBL" id="GIT94549.1"/>
    </source>
</evidence>
<keyword evidence="10" id="KW-1185">Reference proteome</keyword>
<evidence type="ECO:0000259" key="8">
    <source>
        <dbReference type="PROSITE" id="PS50928"/>
    </source>
</evidence>
<dbReference type="CDD" id="cd06261">
    <property type="entry name" value="TM_PBP2"/>
    <property type="match status" value="1"/>
</dbReference>
<accession>A0ABQ4NJG0</accession>
<evidence type="ECO:0000256" key="6">
    <source>
        <dbReference type="ARBA" id="ARBA00023136"/>
    </source>
</evidence>
<feature type="domain" description="ABC transmembrane type-1" evidence="8">
    <location>
        <begin position="127"/>
        <end position="320"/>
    </location>
</feature>
<keyword evidence="2 7" id="KW-0813">Transport</keyword>
<feature type="transmembrane region" description="Helical" evidence="7">
    <location>
        <begin position="250"/>
        <end position="271"/>
    </location>
</feature>
<name>A0ABQ4NJG0_9RHOB</name>
<organism evidence="9 10">
    <name type="scientific">Jannaschia pagri</name>
    <dbReference type="NCBI Taxonomy" id="2829797"/>
    <lineage>
        <taxon>Bacteria</taxon>
        <taxon>Pseudomonadati</taxon>
        <taxon>Pseudomonadota</taxon>
        <taxon>Alphaproteobacteria</taxon>
        <taxon>Rhodobacterales</taxon>
        <taxon>Roseobacteraceae</taxon>
        <taxon>Jannaschia</taxon>
    </lineage>
</organism>
<evidence type="ECO:0000256" key="3">
    <source>
        <dbReference type="ARBA" id="ARBA00022475"/>
    </source>
</evidence>
<keyword evidence="4 7" id="KW-0812">Transmembrane</keyword>
<sequence length="331" mass="34576">MTDTPALEIPKTSIRSTRLGRAVSRGIHALWPVLLVIAAVAGIWYAACIPMNAAQSALDAERAGATLSTTAAERRDMAGLSVVIAHPAAALSGAFTQDRPRLPAPHQVVAELWDTTVEKKITSKRSLVFHAGITLGPTLLGFAIGSLAGILLAVGIVYSRVMDLSVMPWAIASQTIPILAIAPMIIVVLNSVGIQGLVPKAIISAYLSFFPVTVGMVKGLRAPTPADLDLMRTWNASALRTLVSLRLPSSLPYLFASLKIAVAAALVGAIIGELPTGAVRGLGARLLAGSYYGQTIQIWSALFGAAIVAAGLVAVIALLERVTLKRMGLAR</sequence>
<evidence type="ECO:0000313" key="10">
    <source>
        <dbReference type="Proteomes" id="UP000786693"/>
    </source>
</evidence>
<evidence type="ECO:0000256" key="2">
    <source>
        <dbReference type="ARBA" id="ARBA00022448"/>
    </source>
</evidence>
<evidence type="ECO:0000256" key="7">
    <source>
        <dbReference type="RuleBase" id="RU363032"/>
    </source>
</evidence>